<organism evidence="2">
    <name type="scientific">freshwater metagenome</name>
    <dbReference type="NCBI Taxonomy" id="449393"/>
    <lineage>
        <taxon>unclassified sequences</taxon>
        <taxon>metagenomes</taxon>
        <taxon>ecological metagenomes</taxon>
    </lineage>
</organism>
<protein>
    <submittedName>
        <fullName evidence="2">Unannotated protein</fullName>
    </submittedName>
</protein>
<dbReference type="AlphaFoldDB" id="A0A6J6D8Q9"/>
<evidence type="ECO:0000256" key="1">
    <source>
        <dbReference type="SAM" id="MobiDB-lite"/>
    </source>
</evidence>
<name>A0A6J6D8Q9_9ZZZZ</name>
<dbReference type="InterPro" id="IPR022292">
    <property type="entry name" value="CHP03843"/>
</dbReference>
<sequence>MSDPLDAPDDAPDDGSDRSDQLDLLRNGEIDIEGRMPWSSNATFLVNLVHGDRTAQGIYKPLRGERPLWDFEPGLHRRELAAYHLSTALGIDLVPPTVIRDGPLGEGSVQWFVDADHQQHYFTIHESRADLHPVLRRIAVFDLVANNTDRKSGHVLIDHEDHIWGIDHGLCFAADFKLRTVVWDFAGDAVEPWLLAAVERIATTVPLSLAALLSDDEVEALQLRARHVVDRPVLPADHTGRRYPWPLV</sequence>
<gene>
    <name evidence="2" type="ORF">UFOPK1493_01729</name>
</gene>
<feature type="region of interest" description="Disordered" evidence="1">
    <location>
        <begin position="1"/>
        <end position="22"/>
    </location>
</feature>
<accession>A0A6J6D8Q9</accession>
<evidence type="ECO:0000313" key="2">
    <source>
        <dbReference type="EMBL" id="CAB4560242.1"/>
    </source>
</evidence>
<dbReference type="NCBIfam" id="TIGR03843">
    <property type="entry name" value="SCO1664 family protein"/>
    <property type="match status" value="1"/>
</dbReference>
<proteinExistence type="predicted"/>
<reference evidence="2" key="1">
    <citation type="submission" date="2020-05" db="EMBL/GenBank/DDBJ databases">
        <authorList>
            <person name="Chiriac C."/>
            <person name="Salcher M."/>
            <person name="Ghai R."/>
            <person name="Kavagutti S V."/>
        </authorList>
    </citation>
    <scope>NUCLEOTIDE SEQUENCE</scope>
</reference>
<feature type="compositionally biased region" description="Acidic residues" evidence="1">
    <location>
        <begin position="1"/>
        <end position="14"/>
    </location>
</feature>
<dbReference type="EMBL" id="CAEZSR010000057">
    <property type="protein sequence ID" value="CAB4560242.1"/>
    <property type="molecule type" value="Genomic_DNA"/>
</dbReference>